<keyword evidence="7" id="KW-0812">Transmembrane</keyword>
<dbReference type="Gene3D" id="1.10.510.10">
    <property type="entry name" value="Transferase(Phosphotransferase) domain 1"/>
    <property type="match status" value="1"/>
</dbReference>
<dbReference type="PROSITE" id="PS00107">
    <property type="entry name" value="PROTEIN_KINASE_ATP"/>
    <property type="match status" value="1"/>
</dbReference>
<keyword evidence="2 5" id="KW-0547">Nucleotide-binding</keyword>
<feature type="transmembrane region" description="Helical" evidence="7">
    <location>
        <begin position="377"/>
        <end position="398"/>
    </location>
</feature>
<feature type="transmembrane region" description="Helical" evidence="7">
    <location>
        <begin position="1637"/>
        <end position="1655"/>
    </location>
</feature>
<organism evidence="9 10">
    <name type="scientific">Stieleria marina</name>
    <dbReference type="NCBI Taxonomy" id="1930275"/>
    <lineage>
        <taxon>Bacteria</taxon>
        <taxon>Pseudomonadati</taxon>
        <taxon>Planctomycetota</taxon>
        <taxon>Planctomycetia</taxon>
        <taxon>Pirellulales</taxon>
        <taxon>Pirellulaceae</taxon>
        <taxon>Stieleria</taxon>
    </lineage>
</organism>
<proteinExistence type="predicted"/>
<feature type="transmembrane region" description="Helical" evidence="7">
    <location>
        <begin position="1600"/>
        <end position="1617"/>
    </location>
</feature>
<dbReference type="SUPFAM" id="SSF56112">
    <property type="entry name" value="Protein kinase-like (PK-like)"/>
    <property type="match status" value="1"/>
</dbReference>
<dbReference type="PANTHER" id="PTHR43289">
    <property type="entry name" value="MITOGEN-ACTIVATED PROTEIN KINASE KINASE KINASE 20-RELATED"/>
    <property type="match status" value="1"/>
</dbReference>
<feature type="transmembrane region" description="Helical" evidence="7">
    <location>
        <begin position="1667"/>
        <end position="1687"/>
    </location>
</feature>
<evidence type="ECO:0000256" key="2">
    <source>
        <dbReference type="ARBA" id="ARBA00022741"/>
    </source>
</evidence>
<dbReference type="OrthoDB" id="232171at2"/>
<evidence type="ECO:0000313" key="9">
    <source>
        <dbReference type="EMBL" id="QDT13812.1"/>
    </source>
</evidence>
<evidence type="ECO:0000256" key="4">
    <source>
        <dbReference type="ARBA" id="ARBA00022840"/>
    </source>
</evidence>
<evidence type="ECO:0000256" key="1">
    <source>
        <dbReference type="ARBA" id="ARBA00022679"/>
    </source>
</evidence>
<dbReference type="InterPro" id="IPR011009">
    <property type="entry name" value="Kinase-like_dom_sf"/>
</dbReference>
<dbReference type="InterPro" id="IPR017441">
    <property type="entry name" value="Protein_kinase_ATP_BS"/>
</dbReference>
<dbReference type="EC" id="2.7.11.1" evidence="9"/>
<dbReference type="Proteomes" id="UP000319817">
    <property type="component" value="Chromosome"/>
</dbReference>
<evidence type="ECO:0000256" key="7">
    <source>
        <dbReference type="SAM" id="Phobius"/>
    </source>
</evidence>
<dbReference type="InterPro" id="IPR011047">
    <property type="entry name" value="Quinoprotein_ADH-like_sf"/>
</dbReference>
<evidence type="ECO:0000256" key="5">
    <source>
        <dbReference type="PROSITE-ProRule" id="PRU10141"/>
    </source>
</evidence>
<dbReference type="EMBL" id="CP036526">
    <property type="protein sequence ID" value="QDT13812.1"/>
    <property type="molecule type" value="Genomic_DNA"/>
</dbReference>
<keyword evidence="3 9" id="KW-0418">Kinase</keyword>
<dbReference type="GO" id="GO:0004674">
    <property type="term" value="F:protein serine/threonine kinase activity"/>
    <property type="evidence" value="ECO:0007669"/>
    <property type="project" value="UniProtKB-EC"/>
</dbReference>
<gene>
    <name evidence="9" type="primary">pknB_27</name>
    <name evidence="9" type="ORF">K239x_58320</name>
</gene>
<dbReference type="PROSITE" id="PS00108">
    <property type="entry name" value="PROTEIN_KINASE_ST"/>
    <property type="match status" value="1"/>
</dbReference>
<dbReference type="SMART" id="SM00220">
    <property type="entry name" value="S_TKc"/>
    <property type="match status" value="1"/>
</dbReference>
<keyword evidence="7" id="KW-0472">Membrane</keyword>
<sequence length="1747" mass="193110">MSSSELPQDAVDETIDLRLAEVLQQWMERRDAGTAESPAELIAKHPELQPQLGECIESVSLLDSSDFTCSPSPVTTWRLPDFKIPDFRITGHLGRGGMGIVYEAVQESLDRTVALKILPQTTVDPMAAQRFWREAETAAALHHPNIVPVYGVGRHEGVHWYAMQRIDGAPLSKTLSEHPQGVPLDEVVRIGIESASALQYAHKQGVVHRDIKPGNLLVADDGHIWLTDFGLARRDADATATVTGAMLGTPRYMSPETVFQSPGAKPDHRSDIYSLGATMYELVTGTALFDGPTPLDVLQQIRTADPPNPTTIRRGLPRDLEVVLQTCLAKDSNDRYQTAGDLQDDLMAIRDGRPIKARGVPLRTIIKRRIQRNGERLRMAAMAIAATLLVGAALYGMMQQRRSATMGKLQMAAAGGPFATSFFLVDQDGVSAEPQLTTTLPMLSETELPAGEYEVRLTPHGRFSETTRVSVDAILPTRTRYVDRRIVREGIPIADKYVETIERSDGSEWLATLDTQELRVFASEEKGVFRTDLSTFVDEADFSFHANNGWTNNAVVRNPYFAKPRRLMPKTLSINGAEHVVVTARTESAIAAISEDGKTIWSQTLQLPAVVNLGQLPRSSGKKVELPAVMEVVLLNDLDGDGTHDLLVNLTRNNPDLSLDPFLVTLSGRTGKTIAITKLPRPTMPSSKTPLKKEYWPTDGSLVYILPGNEIRPFQSVNSSASGVIHRSGTSNRHRIHWAGRTSSAVVPMTPPVKILRWQDQTLAVTVSDKTIDVWDIAAGSRVGRAIELPFTIAASPTVIQRGAGLPPVFAIWSQVSEDVPSPDSLAVVSPISTEDSSPGVLWTGNHPLRWDQSSQAMERSDFPMAVDLDGDGEDELLVAEDFDNRDHSGSITCLNTNDGKSKWTGRKSISCFASMIERAAVLRDFDGDGFRDIAIATVHGRRETQAYRSTHSRMNQYWLYVDLLSGKTGDPIRSWKEPIGTTSGSMETSEVDHIASNGNNLIEVSLTTGPLKDTARRGVTIRLDVTSDSRPVIAEGITRLSLADRIESSFYRQRPGPDDLYDDRAFWLDREAPSKTRSDARQLVASWNNSERQARVLVRETESSIVRAFDGVTGTELWWHLATAKVHATPILDSQRHASTVLIQPLEKGQEARFLDAETGRVMCELEQACGVAQGVQVCDDNPGAIWILAHASFNGQTTFGIRGMLLICADAMTGKTRWRKQFCRALNPRSYQSYGDVKILRVDCNGDGVADAVVPDGDKAASVELVAVSGTNGESLWRADTDLSVIRWNAGNVWPPIEVCGPPTDRRILVFDGNDEPQGKHALRMLSKEYGVEIDQQPIQVVKTYRRTKSQFAQRQIGVVNPQADWPRVSVAYPSKTGIKTWQEFDTSEDGLKLSERSTVEQNGVQSKQFLIDVDQDGKREHVFLDDSQLVCQNDSGELWKVDASRWNDFDRIHEVHGRAPLIGLYDQDNVYRLVSLSDGKPVWTSSRRHRDTKKALYPAASPVLLAEEDGLCLVRATREGVQTIRVQPRSQERSLASAPATPDPRNRRRLLGSPLTAGQTAASFWWSFCRAAILAFFAVVLPVLYLTRGLRSGRFTLAYLMLAPIVAAAALMTWGHLLSPVRLSSEDVNQGESWIIIIWGGCYVLAFVAYFWRAVTQREWLRLGFCVLFSVFTLFPMTILPVLTDLAGGKTVEYDWAISGVVTMFLMTFMMIFTFASLLLHAAKAAGNRLPKRLNAIHQTKAIS</sequence>
<dbReference type="InterPro" id="IPR008271">
    <property type="entry name" value="Ser/Thr_kinase_AS"/>
</dbReference>
<dbReference type="Gene3D" id="3.30.200.20">
    <property type="entry name" value="Phosphorylase Kinase, domain 1"/>
    <property type="match status" value="1"/>
</dbReference>
<keyword evidence="7" id="KW-1133">Transmembrane helix</keyword>
<dbReference type="SUPFAM" id="SSF69318">
    <property type="entry name" value="Integrin alpha N-terminal domain"/>
    <property type="match status" value="1"/>
</dbReference>
<name>A0A517P354_9BACT</name>
<keyword evidence="4 5" id="KW-0067">ATP-binding</keyword>
<dbReference type="InterPro" id="IPR015943">
    <property type="entry name" value="WD40/YVTN_repeat-like_dom_sf"/>
</dbReference>
<reference evidence="9 10" key="1">
    <citation type="submission" date="2019-02" db="EMBL/GenBank/DDBJ databases">
        <title>Deep-cultivation of Planctomycetes and their phenomic and genomic characterization uncovers novel biology.</title>
        <authorList>
            <person name="Wiegand S."/>
            <person name="Jogler M."/>
            <person name="Boedeker C."/>
            <person name="Pinto D."/>
            <person name="Vollmers J."/>
            <person name="Rivas-Marin E."/>
            <person name="Kohn T."/>
            <person name="Peeters S.H."/>
            <person name="Heuer A."/>
            <person name="Rast P."/>
            <person name="Oberbeckmann S."/>
            <person name="Bunk B."/>
            <person name="Jeske O."/>
            <person name="Meyerdierks A."/>
            <person name="Storesund J.E."/>
            <person name="Kallscheuer N."/>
            <person name="Luecker S."/>
            <person name="Lage O.M."/>
            <person name="Pohl T."/>
            <person name="Merkel B.J."/>
            <person name="Hornburger P."/>
            <person name="Mueller R.-W."/>
            <person name="Bruemmer F."/>
            <person name="Labrenz M."/>
            <person name="Spormann A.M."/>
            <person name="Op den Camp H."/>
            <person name="Overmann J."/>
            <person name="Amann R."/>
            <person name="Jetten M.S.M."/>
            <person name="Mascher T."/>
            <person name="Medema M.H."/>
            <person name="Devos D.P."/>
            <person name="Kaster A.-K."/>
            <person name="Ovreas L."/>
            <person name="Rohde M."/>
            <person name="Galperin M.Y."/>
            <person name="Jogler C."/>
        </authorList>
    </citation>
    <scope>NUCLEOTIDE SEQUENCE [LARGE SCALE GENOMIC DNA]</scope>
    <source>
        <strain evidence="9 10">K23_9</strain>
    </source>
</reference>
<dbReference type="Pfam" id="PF00069">
    <property type="entry name" value="Pkinase"/>
    <property type="match status" value="1"/>
</dbReference>
<evidence type="ECO:0000256" key="6">
    <source>
        <dbReference type="SAM" id="MobiDB-lite"/>
    </source>
</evidence>
<feature type="domain" description="Protein kinase" evidence="8">
    <location>
        <begin position="87"/>
        <end position="347"/>
    </location>
</feature>
<dbReference type="CDD" id="cd14014">
    <property type="entry name" value="STKc_PknB_like"/>
    <property type="match status" value="1"/>
</dbReference>
<accession>A0A517P354</accession>
<evidence type="ECO:0000259" key="8">
    <source>
        <dbReference type="PROSITE" id="PS50011"/>
    </source>
</evidence>
<dbReference type="InterPro" id="IPR000719">
    <property type="entry name" value="Prot_kinase_dom"/>
</dbReference>
<dbReference type="SUPFAM" id="SSF50998">
    <property type="entry name" value="Quinoprotein alcohol dehydrogenase-like"/>
    <property type="match status" value="2"/>
</dbReference>
<evidence type="ECO:0000256" key="3">
    <source>
        <dbReference type="ARBA" id="ARBA00022777"/>
    </source>
</evidence>
<dbReference type="InterPro" id="IPR028994">
    <property type="entry name" value="Integrin_alpha_N"/>
</dbReference>
<protein>
    <submittedName>
        <fullName evidence="9">Serine/threonine-protein kinase PknB</fullName>
        <ecNumber evidence="9">2.7.11.1</ecNumber>
    </submittedName>
</protein>
<feature type="region of interest" description="Disordered" evidence="6">
    <location>
        <begin position="1531"/>
        <end position="1552"/>
    </location>
</feature>
<dbReference type="GO" id="GO:0005524">
    <property type="term" value="F:ATP binding"/>
    <property type="evidence" value="ECO:0007669"/>
    <property type="project" value="UniProtKB-UniRule"/>
</dbReference>
<evidence type="ECO:0000313" key="10">
    <source>
        <dbReference type="Proteomes" id="UP000319817"/>
    </source>
</evidence>
<feature type="binding site" evidence="5">
    <location>
        <position position="116"/>
    </location>
    <ligand>
        <name>ATP</name>
        <dbReference type="ChEBI" id="CHEBI:30616"/>
    </ligand>
</feature>
<feature type="transmembrane region" description="Helical" evidence="7">
    <location>
        <begin position="1567"/>
        <end position="1588"/>
    </location>
</feature>
<dbReference type="Gene3D" id="2.130.10.10">
    <property type="entry name" value="YVTN repeat-like/Quinoprotein amine dehydrogenase"/>
    <property type="match status" value="1"/>
</dbReference>
<feature type="transmembrane region" description="Helical" evidence="7">
    <location>
        <begin position="1699"/>
        <end position="1726"/>
    </location>
</feature>
<dbReference type="Gene3D" id="2.130.10.130">
    <property type="entry name" value="Integrin alpha, N-terminal"/>
    <property type="match status" value="1"/>
</dbReference>
<dbReference type="PANTHER" id="PTHR43289:SF6">
    <property type="entry name" value="SERINE_THREONINE-PROTEIN KINASE NEKL-3"/>
    <property type="match status" value="1"/>
</dbReference>
<dbReference type="PROSITE" id="PS50011">
    <property type="entry name" value="PROTEIN_KINASE_DOM"/>
    <property type="match status" value="1"/>
</dbReference>
<keyword evidence="10" id="KW-1185">Reference proteome</keyword>
<dbReference type="RefSeq" id="WP_145421650.1">
    <property type="nucleotide sequence ID" value="NZ_CP036526.1"/>
</dbReference>
<keyword evidence="1 9" id="KW-0808">Transferase</keyword>